<dbReference type="InterPro" id="IPR045886">
    <property type="entry name" value="ThiF/MoeB/HesA"/>
</dbReference>
<evidence type="ECO:0000259" key="2">
    <source>
        <dbReference type="Pfam" id="PF00899"/>
    </source>
</evidence>
<dbReference type="NCBIfam" id="NF009123">
    <property type="entry name" value="PRK12475.1"/>
    <property type="match status" value="1"/>
</dbReference>
<dbReference type="EMBL" id="JAVDQH010000016">
    <property type="protein sequence ID" value="MDR6245638.1"/>
    <property type="molecule type" value="Genomic_DNA"/>
</dbReference>
<dbReference type="GO" id="GO:0016779">
    <property type="term" value="F:nucleotidyltransferase activity"/>
    <property type="evidence" value="ECO:0007669"/>
    <property type="project" value="UniProtKB-KW"/>
</dbReference>
<dbReference type="InterPro" id="IPR000594">
    <property type="entry name" value="ThiF_NAD_FAD-bd"/>
</dbReference>
<keyword evidence="4" id="KW-1185">Reference proteome</keyword>
<dbReference type="Gene3D" id="3.40.50.720">
    <property type="entry name" value="NAD(P)-binding Rossmann-like Domain"/>
    <property type="match status" value="1"/>
</dbReference>
<evidence type="ECO:0000256" key="1">
    <source>
        <dbReference type="SAM" id="MobiDB-lite"/>
    </source>
</evidence>
<comment type="caution">
    <text evidence="3">The sequence shown here is derived from an EMBL/GenBank/DDBJ whole genome shotgun (WGS) entry which is preliminary data.</text>
</comment>
<proteinExistence type="predicted"/>
<dbReference type="PANTHER" id="PTHR10953">
    <property type="entry name" value="UBIQUITIN-ACTIVATING ENZYME E1"/>
    <property type="match status" value="1"/>
</dbReference>
<dbReference type="InterPro" id="IPR035985">
    <property type="entry name" value="Ubiquitin-activating_enz"/>
</dbReference>
<dbReference type="Proteomes" id="UP001185028">
    <property type="component" value="Unassembled WGS sequence"/>
</dbReference>
<evidence type="ECO:0000313" key="3">
    <source>
        <dbReference type="EMBL" id="MDR6245638.1"/>
    </source>
</evidence>
<reference evidence="3 4" key="1">
    <citation type="submission" date="2023-07" db="EMBL/GenBank/DDBJ databases">
        <title>Genomic Encyclopedia of Type Strains, Phase IV (KMG-IV): sequencing the most valuable type-strain genomes for metagenomic binning, comparative biology and taxonomic classification.</title>
        <authorList>
            <person name="Goeker M."/>
        </authorList>
    </citation>
    <scope>NUCLEOTIDE SEQUENCE [LARGE SCALE GENOMIC DNA]</scope>
    <source>
        <strain evidence="3 4">DSM 22170</strain>
    </source>
</reference>
<accession>A0ABU1J297</accession>
<dbReference type="CDD" id="cd00757">
    <property type="entry name" value="ThiF_MoeB_HesA_family"/>
    <property type="match status" value="1"/>
</dbReference>
<feature type="compositionally biased region" description="Basic and acidic residues" evidence="1">
    <location>
        <begin position="1"/>
        <end position="10"/>
    </location>
</feature>
<feature type="domain" description="THIF-type NAD/FAD binding fold" evidence="2">
    <location>
        <begin position="28"/>
        <end position="264"/>
    </location>
</feature>
<keyword evidence="3" id="KW-0808">Transferase</keyword>
<organism evidence="3 4">
    <name type="scientific">Paenibacillus hunanensis</name>
    <dbReference type="NCBI Taxonomy" id="539262"/>
    <lineage>
        <taxon>Bacteria</taxon>
        <taxon>Bacillati</taxon>
        <taxon>Bacillota</taxon>
        <taxon>Bacilli</taxon>
        <taxon>Bacillales</taxon>
        <taxon>Paenibacillaceae</taxon>
        <taxon>Paenibacillus</taxon>
    </lineage>
</organism>
<keyword evidence="3" id="KW-0548">Nucleotidyltransferase</keyword>
<feature type="region of interest" description="Disordered" evidence="1">
    <location>
        <begin position="1"/>
        <end position="23"/>
    </location>
</feature>
<name>A0ABU1J297_9BACL</name>
<protein>
    <submittedName>
        <fullName evidence="3">Molybdopterin/thiamine biosynthesis adenylyltransferase</fullName>
    </submittedName>
</protein>
<evidence type="ECO:0000313" key="4">
    <source>
        <dbReference type="Proteomes" id="UP001185028"/>
    </source>
</evidence>
<sequence>MIRNNDEQTEARLSNNTDPIMTDPHRRYSRQELFAPLGTSGQEQLGRSSVLIVGAGALGSSSAETLVRAGVGHVTIVDRDYVEWSNLQRQQLFSEEDAAGRVPKAIAAQQRLQQINSTVRIDAHIADVTADELQELIEGVDLIMDATDNFETRLLINDMAQKNNIPWIYGGCVGSYGITFTIIPGVTPCLQCLMETAPLGGDTCDTSGIIPPAVQMVVAHQTTEAIKLLSGKQEQLRGTLLSFDLWRNEQVSIKMNSARRPGCPSCGQEPTYPHLSRDAQSKSEVLCGRDTVQIRPAQRQALDLQQTASRLKGLGQHEITVNPFLLSMTLEQGRRMVVFGDGRVMVHGTKDIAEARTIYHRYFG</sequence>
<dbReference type="PANTHER" id="PTHR10953:SF102">
    <property type="entry name" value="ADENYLYLTRANSFERASE AND SULFURTRANSFERASE MOCS3"/>
    <property type="match status" value="1"/>
</dbReference>
<dbReference type="SUPFAM" id="SSF69572">
    <property type="entry name" value="Activating enzymes of the ubiquitin-like proteins"/>
    <property type="match status" value="1"/>
</dbReference>
<dbReference type="Pfam" id="PF00899">
    <property type="entry name" value="ThiF"/>
    <property type="match status" value="1"/>
</dbReference>
<gene>
    <name evidence="3" type="ORF">JOC58_003551</name>
</gene>